<evidence type="ECO:0000313" key="6">
    <source>
        <dbReference type="Proteomes" id="UP001460270"/>
    </source>
</evidence>
<dbReference type="PANTHER" id="PTHR12296:SF18">
    <property type="entry name" value="DENN DOMAIN-CONTAINING PROTEIN 4B"/>
    <property type="match status" value="1"/>
</dbReference>
<keyword evidence="2" id="KW-0862">Zinc</keyword>
<name>A0AAW0MY90_9GOBI</name>
<dbReference type="PROSITE" id="PS50119">
    <property type="entry name" value="ZF_BBOX"/>
    <property type="match status" value="1"/>
</dbReference>
<gene>
    <name evidence="5" type="ORF">WMY93_026360</name>
</gene>
<dbReference type="PANTHER" id="PTHR12296">
    <property type="entry name" value="DENN DOMAIN-CONTAINING PROTEIN 4"/>
    <property type="match status" value="1"/>
</dbReference>
<accession>A0AAW0MY90</accession>
<reference evidence="6" key="1">
    <citation type="submission" date="2024-04" db="EMBL/GenBank/DDBJ databases">
        <title>Salinicola lusitanus LLJ914,a marine bacterium isolated from the Okinawa Trough.</title>
        <authorList>
            <person name="Li J."/>
        </authorList>
    </citation>
    <scope>NUCLEOTIDE SEQUENCE [LARGE SCALE GENOMIC DNA]</scope>
</reference>
<keyword evidence="1 3" id="KW-0479">Metal-binding</keyword>
<dbReference type="GO" id="GO:0031410">
    <property type="term" value="C:cytoplasmic vesicle"/>
    <property type="evidence" value="ECO:0007669"/>
    <property type="project" value="TreeGrafter"/>
</dbReference>
<dbReference type="InterPro" id="IPR038717">
    <property type="entry name" value="Tc1-like_DDE_dom"/>
</dbReference>
<dbReference type="GO" id="GO:0003676">
    <property type="term" value="F:nucleic acid binding"/>
    <property type="evidence" value="ECO:0007669"/>
    <property type="project" value="InterPro"/>
</dbReference>
<protein>
    <recommendedName>
        <fullName evidence="4">B box-type domain-containing protein</fullName>
    </recommendedName>
</protein>
<dbReference type="EMBL" id="JBBPFD010000019">
    <property type="protein sequence ID" value="KAK7886739.1"/>
    <property type="molecule type" value="Genomic_DNA"/>
</dbReference>
<dbReference type="SUPFAM" id="SSF57845">
    <property type="entry name" value="B-box zinc-binding domain"/>
    <property type="match status" value="1"/>
</dbReference>
<evidence type="ECO:0000256" key="1">
    <source>
        <dbReference type="ARBA" id="ARBA00022771"/>
    </source>
</evidence>
<proteinExistence type="predicted"/>
<dbReference type="Proteomes" id="UP001460270">
    <property type="component" value="Unassembled WGS sequence"/>
</dbReference>
<dbReference type="GO" id="GO:0032483">
    <property type="term" value="P:regulation of Rab protein signal transduction"/>
    <property type="evidence" value="ECO:0007669"/>
    <property type="project" value="TreeGrafter"/>
</dbReference>
<evidence type="ECO:0000313" key="5">
    <source>
        <dbReference type="EMBL" id="KAK7886739.1"/>
    </source>
</evidence>
<evidence type="ECO:0000256" key="3">
    <source>
        <dbReference type="PROSITE-ProRule" id="PRU00024"/>
    </source>
</evidence>
<dbReference type="InterPro" id="IPR051696">
    <property type="entry name" value="DENN_Domain_GEFs"/>
</dbReference>
<keyword evidence="6" id="KW-1185">Reference proteome</keyword>
<dbReference type="AlphaFoldDB" id="A0AAW0MY90"/>
<sequence>MSARGVGKLCFLKKTVNAAIYQDVLETFLIPTVEEQFGEEDFIFQQDLALAHAAKSTKDWFTRKQLEVLAWPANSPDLYVIENLWAIIKRKIRDRKPTKLDQLKQNIATAWEAVTVAYLSPLVLRKELESLLENEGESVLSRPSLLEHHSILFWNLLWVFSRLQLPSHLLQLVRSSSLTGHCSQVENPCVRVRLLWDTLAPDTDQWPPLYVACRCVSSLGAVTITRQPELLEEVLRYVGMNEVHKAVTLFLEAVGKRQSPARVQRSELCPEAAEPVLLTEAASSSRERERVCSSHPEQRPLFCLDECRPLCPTCEFSLHYGHKVVSVDSAVSELKEQLRSQLQPLTQRKEQASVYSDTGGGVCVRALREEQSRQAHTIEPQLQKIREEVSTLEQSILTVRSSWRQSMDFYQRVQTHSSPTARPKPGPGLL</sequence>
<dbReference type="Pfam" id="PF00643">
    <property type="entry name" value="zf-B_box"/>
    <property type="match status" value="1"/>
</dbReference>
<dbReference type="InterPro" id="IPR000315">
    <property type="entry name" value="Znf_B-box"/>
</dbReference>
<dbReference type="Pfam" id="PF13358">
    <property type="entry name" value="DDE_3"/>
    <property type="match status" value="1"/>
</dbReference>
<feature type="domain" description="B box-type" evidence="4">
    <location>
        <begin position="287"/>
        <end position="327"/>
    </location>
</feature>
<organism evidence="5 6">
    <name type="scientific">Mugilogobius chulae</name>
    <name type="common">yellowstripe goby</name>
    <dbReference type="NCBI Taxonomy" id="88201"/>
    <lineage>
        <taxon>Eukaryota</taxon>
        <taxon>Metazoa</taxon>
        <taxon>Chordata</taxon>
        <taxon>Craniata</taxon>
        <taxon>Vertebrata</taxon>
        <taxon>Euteleostomi</taxon>
        <taxon>Actinopterygii</taxon>
        <taxon>Neopterygii</taxon>
        <taxon>Teleostei</taxon>
        <taxon>Neoteleostei</taxon>
        <taxon>Acanthomorphata</taxon>
        <taxon>Gobiaria</taxon>
        <taxon>Gobiiformes</taxon>
        <taxon>Gobioidei</taxon>
        <taxon>Gobiidae</taxon>
        <taxon>Gobionellinae</taxon>
        <taxon>Mugilogobius</taxon>
    </lineage>
</organism>
<comment type="caution">
    <text evidence="5">The sequence shown here is derived from an EMBL/GenBank/DDBJ whole genome shotgun (WGS) entry which is preliminary data.</text>
</comment>
<dbReference type="Gene3D" id="3.30.160.60">
    <property type="entry name" value="Classic Zinc Finger"/>
    <property type="match status" value="1"/>
</dbReference>
<evidence type="ECO:0000259" key="4">
    <source>
        <dbReference type="PROSITE" id="PS50119"/>
    </source>
</evidence>
<evidence type="ECO:0000256" key="2">
    <source>
        <dbReference type="ARBA" id="ARBA00022833"/>
    </source>
</evidence>
<dbReference type="InterPro" id="IPR036397">
    <property type="entry name" value="RNaseH_sf"/>
</dbReference>
<keyword evidence="1 3" id="KW-0863">Zinc-finger</keyword>
<dbReference type="GO" id="GO:0008270">
    <property type="term" value="F:zinc ion binding"/>
    <property type="evidence" value="ECO:0007669"/>
    <property type="project" value="UniProtKB-KW"/>
</dbReference>
<dbReference type="GO" id="GO:0005085">
    <property type="term" value="F:guanyl-nucleotide exchange factor activity"/>
    <property type="evidence" value="ECO:0007669"/>
    <property type="project" value="UniProtKB-ARBA"/>
</dbReference>
<dbReference type="Gene3D" id="3.30.420.10">
    <property type="entry name" value="Ribonuclease H-like superfamily/Ribonuclease H"/>
    <property type="match status" value="1"/>
</dbReference>